<dbReference type="AlphaFoldDB" id="A0A2B5G224"/>
<keyword evidence="4 7" id="KW-0812">Transmembrane</keyword>
<dbReference type="PROSITE" id="PS00216">
    <property type="entry name" value="SUGAR_TRANSPORT_1"/>
    <property type="match status" value="1"/>
</dbReference>
<dbReference type="PANTHER" id="PTHR43414">
    <property type="entry name" value="MULTIDRUG RESISTANCE PROTEIN MDTG"/>
    <property type="match status" value="1"/>
</dbReference>
<dbReference type="Pfam" id="PF07690">
    <property type="entry name" value="MFS_1"/>
    <property type="match status" value="1"/>
</dbReference>
<dbReference type="PROSITE" id="PS50850">
    <property type="entry name" value="MFS"/>
    <property type="match status" value="1"/>
</dbReference>
<evidence type="ECO:0000259" key="8">
    <source>
        <dbReference type="PROSITE" id="PS50850"/>
    </source>
</evidence>
<dbReference type="CDD" id="cd17329">
    <property type="entry name" value="MFS_MdtH_MDR_like"/>
    <property type="match status" value="1"/>
</dbReference>
<dbReference type="Gene3D" id="1.20.1250.20">
    <property type="entry name" value="MFS general substrate transporter like domains"/>
    <property type="match status" value="1"/>
</dbReference>
<evidence type="ECO:0000256" key="7">
    <source>
        <dbReference type="SAM" id="Phobius"/>
    </source>
</evidence>
<feature type="transmembrane region" description="Helical" evidence="7">
    <location>
        <begin position="346"/>
        <end position="365"/>
    </location>
</feature>
<dbReference type="InterPro" id="IPR005829">
    <property type="entry name" value="Sugar_transporter_CS"/>
</dbReference>
<dbReference type="InterPro" id="IPR020846">
    <property type="entry name" value="MFS_dom"/>
</dbReference>
<dbReference type="SUPFAM" id="SSF103473">
    <property type="entry name" value="MFS general substrate transporter"/>
    <property type="match status" value="1"/>
</dbReference>
<keyword evidence="6 7" id="KW-0472">Membrane</keyword>
<evidence type="ECO:0000256" key="4">
    <source>
        <dbReference type="ARBA" id="ARBA00022692"/>
    </source>
</evidence>
<gene>
    <name evidence="9" type="ORF">COL66_05170</name>
</gene>
<evidence type="ECO:0000256" key="1">
    <source>
        <dbReference type="ARBA" id="ARBA00004651"/>
    </source>
</evidence>
<comment type="caution">
    <text evidence="9">The sequence shown here is derived from an EMBL/GenBank/DDBJ whole genome shotgun (WGS) entry which is preliminary data.</text>
</comment>
<feature type="transmembrane region" description="Helical" evidence="7">
    <location>
        <begin position="386"/>
        <end position="409"/>
    </location>
</feature>
<dbReference type="GO" id="GO:0005886">
    <property type="term" value="C:plasma membrane"/>
    <property type="evidence" value="ECO:0007669"/>
    <property type="project" value="UniProtKB-SubCell"/>
</dbReference>
<feature type="transmembrane region" description="Helical" evidence="7">
    <location>
        <begin position="247"/>
        <end position="266"/>
    </location>
</feature>
<organism evidence="9 10">
    <name type="scientific">Bacillus wiedmannii</name>
    <dbReference type="NCBI Taxonomy" id="1890302"/>
    <lineage>
        <taxon>Bacteria</taxon>
        <taxon>Bacillati</taxon>
        <taxon>Bacillota</taxon>
        <taxon>Bacilli</taxon>
        <taxon>Bacillales</taxon>
        <taxon>Bacillaceae</taxon>
        <taxon>Bacillus</taxon>
        <taxon>Bacillus cereus group</taxon>
    </lineage>
</organism>
<comment type="subcellular location">
    <subcellularLocation>
        <location evidence="1">Cell membrane</location>
        <topology evidence="1">Multi-pass membrane protein</topology>
    </subcellularLocation>
</comment>
<reference evidence="9 10" key="1">
    <citation type="submission" date="2017-09" db="EMBL/GenBank/DDBJ databases">
        <title>Large-scale bioinformatics analysis of Bacillus genomes uncovers conserved roles of natural products in bacterial physiology.</title>
        <authorList>
            <consortium name="Agbiome Team Llc"/>
            <person name="Bleich R.M."/>
            <person name="Grubbs K.J."/>
            <person name="Santa Maria K.C."/>
            <person name="Allen S.E."/>
            <person name="Farag S."/>
            <person name="Shank E.A."/>
            <person name="Bowers A."/>
        </authorList>
    </citation>
    <scope>NUCLEOTIDE SEQUENCE [LARGE SCALE GENOMIC DNA]</scope>
    <source>
        <strain evidence="9 10">AFS080080</strain>
    </source>
</reference>
<dbReference type="PANTHER" id="PTHR43414:SF1">
    <property type="entry name" value="PEPTIDE PERMEASE"/>
    <property type="match status" value="1"/>
</dbReference>
<feature type="transmembrane region" description="Helical" evidence="7">
    <location>
        <begin position="415"/>
        <end position="435"/>
    </location>
</feature>
<feature type="transmembrane region" description="Helical" evidence="7">
    <location>
        <begin position="316"/>
        <end position="334"/>
    </location>
</feature>
<keyword evidence="3" id="KW-1003">Cell membrane</keyword>
<sequence length="452" mass="50108">MLGWIFCSENLHFSDSVYNIIVGELRGECMKNTWRELREMDRNIWIRFIGETLNGIAMMMLMPFFALYLKDKVDSLLEVGVIMALSPIAASFGSLLGGRIADIYGRKPIMIFSMVSNALFMLGFLFIEGFIPYAILSIFLGLSNSLFHPAASAMVADVTAPEKRTEAYGLLRMGHNIGAAIGPIMGASVVMLSKNLVFIIASSTMLFYALLVFILIQETMPKSATKEENKEKESEAVWKIVMRDKALMIYLLAGIIISMGFSQTEGMLPLHFDNEMKGIFGTNNPYPYLMALNGLLVVLFQFQISKWATDKPVGKTMLYGACLFGVGLFFIGWLPKWFGEFDANATIILITLLFVYAIYTLGEMIMSPVQMTFVANLAPEHLRGTYMGAASLQWITGGAFGPLLGGFLLDRLLGHFLFTILAVGCVVAGIVYVSLDRLVEQRQKGTLTKQSS</sequence>
<evidence type="ECO:0000256" key="2">
    <source>
        <dbReference type="ARBA" id="ARBA00022448"/>
    </source>
</evidence>
<evidence type="ECO:0000256" key="5">
    <source>
        <dbReference type="ARBA" id="ARBA00022989"/>
    </source>
</evidence>
<evidence type="ECO:0000313" key="9">
    <source>
        <dbReference type="EMBL" id="PFZ33653.1"/>
    </source>
</evidence>
<evidence type="ECO:0000256" key="6">
    <source>
        <dbReference type="ARBA" id="ARBA00023136"/>
    </source>
</evidence>
<dbReference type="InterPro" id="IPR011701">
    <property type="entry name" value="MFS"/>
</dbReference>
<accession>A0A2B5G224</accession>
<feature type="domain" description="Major facilitator superfamily (MFS) profile" evidence="8">
    <location>
        <begin position="43"/>
        <end position="440"/>
    </location>
</feature>
<keyword evidence="5 7" id="KW-1133">Transmembrane helix</keyword>
<proteinExistence type="predicted"/>
<dbReference type="GO" id="GO:0022857">
    <property type="term" value="F:transmembrane transporter activity"/>
    <property type="evidence" value="ECO:0007669"/>
    <property type="project" value="InterPro"/>
</dbReference>
<dbReference type="InterPro" id="IPR036259">
    <property type="entry name" value="MFS_trans_sf"/>
</dbReference>
<name>A0A2B5G224_9BACI</name>
<feature type="transmembrane region" description="Helical" evidence="7">
    <location>
        <begin position="286"/>
        <end position="304"/>
    </location>
</feature>
<keyword evidence="2" id="KW-0813">Transport</keyword>
<feature type="transmembrane region" description="Helical" evidence="7">
    <location>
        <begin position="196"/>
        <end position="216"/>
    </location>
</feature>
<evidence type="ECO:0000313" key="10">
    <source>
        <dbReference type="Proteomes" id="UP000223311"/>
    </source>
</evidence>
<feature type="transmembrane region" description="Helical" evidence="7">
    <location>
        <begin position="75"/>
        <end position="97"/>
    </location>
</feature>
<protein>
    <submittedName>
        <fullName evidence="9">MFS transporter</fullName>
    </submittedName>
</protein>
<evidence type="ECO:0000256" key="3">
    <source>
        <dbReference type="ARBA" id="ARBA00022475"/>
    </source>
</evidence>
<feature type="transmembrane region" description="Helical" evidence="7">
    <location>
        <begin position="44"/>
        <end position="69"/>
    </location>
</feature>
<dbReference type="EMBL" id="NVGE01000004">
    <property type="protein sequence ID" value="PFZ33653.1"/>
    <property type="molecule type" value="Genomic_DNA"/>
</dbReference>
<dbReference type="Proteomes" id="UP000223311">
    <property type="component" value="Unassembled WGS sequence"/>
</dbReference>